<reference evidence="6 7" key="1">
    <citation type="journal article" date="2018" name="PLoS Genet.">
        <title>Population sequencing reveals clonal diversity and ancestral inbreeding in the grapevine cultivar Chardonnay.</title>
        <authorList>
            <person name="Roach M.J."/>
            <person name="Johnson D.L."/>
            <person name="Bohlmann J."/>
            <person name="van Vuuren H.J."/>
            <person name="Jones S.J."/>
            <person name="Pretorius I.S."/>
            <person name="Schmidt S.A."/>
            <person name="Borneman A.R."/>
        </authorList>
    </citation>
    <scope>NUCLEOTIDE SEQUENCE [LARGE SCALE GENOMIC DNA]</scope>
    <source>
        <strain evidence="7">cv. Chardonnay</strain>
        <tissue evidence="6">Leaf</tissue>
    </source>
</reference>
<gene>
    <name evidence="6" type="primary">ROMT_0</name>
    <name evidence="6" type="ORF">CK203_015405</name>
</gene>
<evidence type="ECO:0000256" key="4">
    <source>
        <dbReference type="PIRSR" id="PIRSR005739-1"/>
    </source>
</evidence>
<dbReference type="Proteomes" id="UP000288805">
    <property type="component" value="Unassembled WGS sequence"/>
</dbReference>
<dbReference type="PANTHER" id="PTHR11746">
    <property type="entry name" value="O-METHYLTRANSFERASE"/>
    <property type="match status" value="1"/>
</dbReference>
<feature type="domain" description="O-methyltransferase C-terminal" evidence="5">
    <location>
        <begin position="107"/>
        <end position="206"/>
    </location>
</feature>
<organism evidence="6 7">
    <name type="scientific">Vitis vinifera</name>
    <name type="common">Grape</name>
    <dbReference type="NCBI Taxonomy" id="29760"/>
    <lineage>
        <taxon>Eukaryota</taxon>
        <taxon>Viridiplantae</taxon>
        <taxon>Streptophyta</taxon>
        <taxon>Embryophyta</taxon>
        <taxon>Tracheophyta</taxon>
        <taxon>Spermatophyta</taxon>
        <taxon>Magnoliopsida</taxon>
        <taxon>eudicotyledons</taxon>
        <taxon>Gunneridae</taxon>
        <taxon>Pentapetalae</taxon>
        <taxon>rosids</taxon>
        <taxon>Vitales</taxon>
        <taxon>Vitaceae</taxon>
        <taxon>Viteae</taxon>
        <taxon>Vitis</taxon>
    </lineage>
</organism>
<evidence type="ECO:0000256" key="2">
    <source>
        <dbReference type="ARBA" id="ARBA00022679"/>
    </source>
</evidence>
<dbReference type="GO" id="GO:0008171">
    <property type="term" value="F:O-methyltransferase activity"/>
    <property type="evidence" value="ECO:0007669"/>
    <property type="project" value="InterPro"/>
</dbReference>
<dbReference type="InterPro" id="IPR036390">
    <property type="entry name" value="WH_DNA-bd_sf"/>
</dbReference>
<dbReference type="Gene3D" id="1.10.10.10">
    <property type="entry name" value="Winged helix-like DNA-binding domain superfamily/Winged helix DNA-binding domain"/>
    <property type="match status" value="1"/>
</dbReference>
<evidence type="ECO:0000256" key="3">
    <source>
        <dbReference type="ARBA" id="ARBA00022691"/>
    </source>
</evidence>
<feature type="domain" description="O-methyltransferase C-terminal" evidence="5">
    <location>
        <begin position="208"/>
        <end position="288"/>
    </location>
</feature>
<dbReference type="PIRSF" id="PIRSF005739">
    <property type="entry name" value="O-mtase"/>
    <property type="match status" value="1"/>
</dbReference>
<dbReference type="GO" id="GO:0032259">
    <property type="term" value="P:methylation"/>
    <property type="evidence" value="ECO:0007669"/>
    <property type="project" value="UniProtKB-KW"/>
</dbReference>
<protein>
    <submittedName>
        <fullName evidence="6">Trans-resveratrol di-O-methyltransferase</fullName>
    </submittedName>
</protein>
<dbReference type="SUPFAM" id="SSF53335">
    <property type="entry name" value="S-adenosyl-L-methionine-dependent methyltransferases"/>
    <property type="match status" value="1"/>
</dbReference>
<dbReference type="InterPro" id="IPR029063">
    <property type="entry name" value="SAM-dependent_MTases_sf"/>
</dbReference>
<evidence type="ECO:0000313" key="7">
    <source>
        <dbReference type="Proteomes" id="UP000288805"/>
    </source>
</evidence>
<dbReference type="SUPFAM" id="SSF46785">
    <property type="entry name" value="Winged helix' DNA-binding domain"/>
    <property type="match status" value="1"/>
</dbReference>
<name>A0A438JJY3_VITVI</name>
<accession>A0A438JJY3</accession>
<proteinExistence type="predicted"/>
<dbReference type="InterPro" id="IPR001077">
    <property type="entry name" value="COMT_C"/>
</dbReference>
<keyword evidence="2 6" id="KW-0808">Transferase</keyword>
<evidence type="ECO:0000259" key="5">
    <source>
        <dbReference type="Pfam" id="PF00891"/>
    </source>
</evidence>
<comment type="caution">
    <text evidence="6">The sequence shown here is derived from an EMBL/GenBank/DDBJ whole genome shotgun (WGS) entry which is preliminary data.</text>
</comment>
<dbReference type="Gene3D" id="3.40.50.150">
    <property type="entry name" value="Vaccinia Virus protein VP39"/>
    <property type="match status" value="2"/>
</dbReference>
<evidence type="ECO:0000313" key="6">
    <source>
        <dbReference type="EMBL" id="RVX09271.1"/>
    </source>
</evidence>
<keyword evidence="1 6" id="KW-0489">Methyltransferase</keyword>
<feature type="active site" description="Proton acceptor" evidence="4">
    <location>
        <position position="213"/>
    </location>
</feature>
<dbReference type="PROSITE" id="PS51683">
    <property type="entry name" value="SAM_OMT_II"/>
    <property type="match status" value="1"/>
</dbReference>
<dbReference type="Pfam" id="PF00891">
    <property type="entry name" value="Methyltransf_2"/>
    <property type="match status" value="2"/>
</dbReference>
<dbReference type="InterPro" id="IPR036388">
    <property type="entry name" value="WH-like_DNA-bd_sf"/>
</dbReference>
<dbReference type="EMBL" id="QGNW01000038">
    <property type="protein sequence ID" value="RVX09271.1"/>
    <property type="molecule type" value="Genomic_DNA"/>
</dbReference>
<keyword evidence="3" id="KW-0949">S-adenosyl-L-methionine</keyword>
<dbReference type="InterPro" id="IPR016461">
    <property type="entry name" value="COMT-like"/>
</dbReference>
<evidence type="ECO:0000256" key="1">
    <source>
        <dbReference type="ARBA" id="ARBA00022603"/>
    </source>
</evidence>
<sequence>MEAHNELCKLNGTEMCNSTWHSRCHPQPRPTSGSFSTDHCTLAPRLDRLMRVLVHSGFFAQQKLLHNSEEEEGYSLTFASQFLLKDEFFSGVPLLLLQLDLILAAPWHFLGDWFQNEDPTPFHTARRKSFLDYAIHEPKLNDIFNETMVSDPRLIANMFVRQYKEVFEGLTSLVDVEVGIGTMPKAIAKAFPQLKCIVFDQPHVVSNLEWIIHDWSDEECVKILKKCKGVIPNKGGKVIIIDMVVESNKCDNKAVETPLFIDMLRMVVVAGKERNEKEWEKLFLAAGFTHYKITPALGLRSLIEVYP</sequence>
<dbReference type="AlphaFoldDB" id="A0A438JJY3"/>